<gene>
    <name evidence="3" type="ORF">GMA12_07415</name>
</gene>
<sequence>MKFNVQRVLTPAYLTSIALIVIGVLLGLAWYPVAAWVFVLLGLALNAMAVSVTEIHDAPRAAGRRRPSLPSRAPRTRRPAGELGDELGDELADDPDGGAPGGRPEGGLRRAPVEPEAETAATPTVPHTGSKALRHPR</sequence>
<evidence type="ECO:0000313" key="4">
    <source>
        <dbReference type="Proteomes" id="UP000436989"/>
    </source>
</evidence>
<accession>A0A6N8GJS2</accession>
<evidence type="ECO:0000256" key="1">
    <source>
        <dbReference type="SAM" id="MobiDB-lite"/>
    </source>
</evidence>
<comment type="caution">
    <text evidence="3">The sequence shown here is derived from an EMBL/GenBank/DDBJ whole genome shotgun (WGS) entry which is preliminary data.</text>
</comment>
<feature type="compositionally biased region" description="Acidic residues" evidence="1">
    <location>
        <begin position="83"/>
        <end position="96"/>
    </location>
</feature>
<organism evidence="3 4">
    <name type="scientific">Kocuria sediminis</name>
    <dbReference type="NCBI Taxonomy" id="1038857"/>
    <lineage>
        <taxon>Bacteria</taxon>
        <taxon>Bacillati</taxon>
        <taxon>Actinomycetota</taxon>
        <taxon>Actinomycetes</taxon>
        <taxon>Micrococcales</taxon>
        <taxon>Micrococcaceae</taxon>
        <taxon>Kocuria</taxon>
    </lineage>
</organism>
<name>A0A6N8GJS2_9MICC</name>
<dbReference type="AlphaFoldDB" id="A0A6N8GJS2"/>
<keyword evidence="2" id="KW-1133">Transmembrane helix</keyword>
<reference evidence="3 4" key="1">
    <citation type="submission" date="2019-12" db="EMBL/GenBank/DDBJ databases">
        <authorList>
            <person name="Shi Y."/>
        </authorList>
    </citation>
    <scope>NUCLEOTIDE SEQUENCE [LARGE SCALE GENOMIC DNA]</scope>
    <source>
        <strain evidence="3 4">JCM 17929</strain>
    </source>
</reference>
<keyword evidence="2" id="KW-0472">Membrane</keyword>
<dbReference type="Proteomes" id="UP000436989">
    <property type="component" value="Unassembled WGS sequence"/>
</dbReference>
<dbReference type="EMBL" id="WOGU01000005">
    <property type="protein sequence ID" value="MUN62969.1"/>
    <property type="molecule type" value="Genomic_DNA"/>
</dbReference>
<protein>
    <submittedName>
        <fullName evidence="3">Uncharacterized protein</fullName>
    </submittedName>
</protein>
<feature type="transmembrane region" description="Helical" evidence="2">
    <location>
        <begin position="12"/>
        <end position="31"/>
    </location>
</feature>
<evidence type="ECO:0000313" key="3">
    <source>
        <dbReference type="EMBL" id="MUN62969.1"/>
    </source>
</evidence>
<proteinExistence type="predicted"/>
<feature type="region of interest" description="Disordered" evidence="1">
    <location>
        <begin position="56"/>
        <end position="137"/>
    </location>
</feature>
<keyword evidence="2" id="KW-0812">Transmembrane</keyword>
<keyword evidence="4" id="KW-1185">Reference proteome</keyword>
<dbReference type="RefSeq" id="WP_156268653.1">
    <property type="nucleotide sequence ID" value="NZ_WOGU01000005.1"/>
</dbReference>
<feature type="transmembrane region" description="Helical" evidence="2">
    <location>
        <begin position="37"/>
        <end position="56"/>
    </location>
</feature>
<evidence type="ECO:0000256" key="2">
    <source>
        <dbReference type="SAM" id="Phobius"/>
    </source>
</evidence>